<name>A0A521EXE9_9RHOB</name>
<evidence type="ECO:0000256" key="3">
    <source>
        <dbReference type="ARBA" id="ARBA00023125"/>
    </source>
</evidence>
<sequence>MAKLPHVTWLRAFEVAARHNSFSAAAEELGLTSAAVSQQIRLLEKHLNVSLFERLPRGVALTEIGRAYAMPVQKTFSELRDATSGLFTNSRRRVVKIRASISCAGLVIAPRLVEFENLHPDIKVDLSTFVWANRFGEEESDIDIRFGYGDWDDGIVSHLGHECAVPVCHPDYAASFGADLSIQNLAQGRVVAIKGSENDWMRLSDQYTLNLGAPSRTLRMDSSFLALQAVTAGQGAAMVLESFAHEYIKQGLLVAPFDYRLPIQPSHYLVKRKGAEDRIEVQVFASWVTSLY</sequence>
<dbReference type="OrthoDB" id="9813056at2"/>
<keyword evidence="3" id="KW-0238">DNA-binding</keyword>
<reference evidence="6 7" key="1">
    <citation type="submission" date="2017-05" db="EMBL/GenBank/DDBJ databases">
        <authorList>
            <person name="Varghese N."/>
            <person name="Submissions S."/>
        </authorList>
    </citation>
    <scope>NUCLEOTIDE SEQUENCE [LARGE SCALE GENOMIC DNA]</scope>
    <source>
        <strain evidence="6 7">DSM 28009</strain>
    </source>
</reference>
<comment type="similarity">
    <text evidence="1">Belongs to the LysR transcriptional regulatory family.</text>
</comment>
<dbReference type="PRINTS" id="PR00039">
    <property type="entry name" value="HTHLYSR"/>
</dbReference>
<accession>A0A521EXE9</accession>
<dbReference type="FunFam" id="1.10.10.10:FF:000038">
    <property type="entry name" value="Glycine cleavage system transcriptional activator"/>
    <property type="match status" value="1"/>
</dbReference>
<dbReference type="GO" id="GO:0006351">
    <property type="term" value="P:DNA-templated transcription"/>
    <property type="evidence" value="ECO:0007669"/>
    <property type="project" value="TreeGrafter"/>
</dbReference>
<dbReference type="RefSeq" id="WP_142639477.1">
    <property type="nucleotide sequence ID" value="NZ_CANMQC010000013.1"/>
</dbReference>
<keyword evidence="7" id="KW-1185">Reference proteome</keyword>
<evidence type="ECO:0000313" key="7">
    <source>
        <dbReference type="Proteomes" id="UP000319555"/>
    </source>
</evidence>
<keyword evidence="2" id="KW-0805">Transcription regulation</keyword>
<keyword evidence="4" id="KW-0804">Transcription</keyword>
<dbReference type="Pfam" id="PF00126">
    <property type="entry name" value="HTH_1"/>
    <property type="match status" value="1"/>
</dbReference>
<dbReference type="SUPFAM" id="SSF53850">
    <property type="entry name" value="Periplasmic binding protein-like II"/>
    <property type="match status" value="1"/>
</dbReference>
<proteinExistence type="inferred from homology"/>
<dbReference type="GO" id="GO:0043565">
    <property type="term" value="F:sequence-specific DNA binding"/>
    <property type="evidence" value="ECO:0007669"/>
    <property type="project" value="TreeGrafter"/>
</dbReference>
<dbReference type="Gene3D" id="1.10.10.10">
    <property type="entry name" value="Winged helix-like DNA-binding domain superfamily/Winged helix DNA-binding domain"/>
    <property type="match status" value="1"/>
</dbReference>
<dbReference type="InterPro" id="IPR036390">
    <property type="entry name" value="WH_DNA-bd_sf"/>
</dbReference>
<dbReference type="PANTHER" id="PTHR30537:SF74">
    <property type="entry name" value="HTH-TYPE TRANSCRIPTIONAL REGULATOR TRPI"/>
    <property type="match status" value="1"/>
</dbReference>
<gene>
    <name evidence="6" type="ORF">SAMN06265380_11494</name>
</gene>
<dbReference type="AlphaFoldDB" id="A0A521EXE9"/>
<dbReference type="InterPro" id="IPR005119">
    <property type="entry name" value="LysR_subst-bd"/>
</dbReference>
<evidence type="ECO:0000256" key="2">
    <source>
        <dbReference type="ARBA" id="ARBA00023015"/>
    </source>
</evidence>
<dbReference type="PANTHER" id="PTHR30537">
    <property type="entry name" value="HTH-TYPE TRANSCRIPTIONAL REGULATOR"/>
    <property type="match status" value="1"/>
</dbReference>
<evidence type="ECO:0000256" key="4">
    <source>
        <dbReference type="ARBA" id="ARBA00023163"/>
    </source>
</evidence>
<dbReference type="Gene3D" id="3.40.190.10">
    <property type="entry name" value="Periplasmic binding protein-like II"/>
    <property type="match status" value="2"/>
</dbReference>
<evidence type="ECO:0000259" key="5">
    <source>
        <dbReference type="PROSITE" id="PS50931"/>
    </source>
</evidence>
<dbReference type="SUPFAM" id="SSF46785">
    <property type="entry name" value="Winged helix' DNA-binding domain"/>
    <property type="match status" value="1"/>
</dbReference>
<dbReference type="InterPro" id="IPR036388">
    <property type="entry name" value="WH-like_DNA-bd_sf"/>
</dbReference>
<dbReference type="Pfam" id="PF03466">
    <property type="entry name" value="LysR_substrate"/>
    <property type="match status" value="1"/>
</dbReference>
<dbReference type="InterPro" id="IPR000847">
    <property type="entry name" value="LysR_HTH_N"/>
</dbReference>
<evidence type="ECO:0000313" key="6">
    <source>
        <dbReference type="EMBL" id="SMO88589.1"/>
    </source>
</evidence>
<feature type="domain" description="HTH lysR-type" evidence="5">
    <location>
        <begin position="5"/>
        <end position="62"/>
    </location>
</feature>
<dbReference type="EMBL" id="FXTE01000014">
    <property type="protein sequence ID" value="SMO88589.1"/>
    <property type="molecule type" value="Genomic_DNA"/>
</dbReference>
<protein>
    <submittedName>
        <fullName evidence="6">Transcriptional regulator, LysR family</fullName>
    </submittedName>
</protein>
<dbReference type="Proteomes" id="UP000319555">
    <property type="component" value="Unassembled WGS sequence"/>
</dbReference>
<dbReference type="GO" id="GO:0003700">
    <property type="term" value="F:DNA-binding transcription factor activity"/>
    <property type="evidence" value="ECO:0007669"/>
    <property type="project" value="InterPro"/>
</dbReference>
<organism evidence="6 7">
    <name type="scientific">Ruegeria faecimaris</name>
    <dbReference type="NCBI Taxonomy" id="686389"/>
    <lineage>
        <taxon>Bacteria</taxon>
        <taxon>Pseudomonadati</taxon>
        <taxon>Pseudomonadota</taxon>
        <taxon>Alphaproteobacteria</taxon>
        <taxon>Rhodobacterales</taxon>
        <taxon>Roseobacteraceae</taxon>
        <taxon>Ruegeria</taxon>
    </lineage>
</organism>
<dbReference type="InterPro" id="IPR058163">
    <property type="entry name" value="LysR-type_TF_proteobact-type"/>
</dbReference>
<evidence type="ECO:0000256" key="1">
    <source>
        <dbReference type="ARBA" id="ARBA00009437"/>
    </source>
</evidence>
<dbReference type="PROSITE" id="PS50931">
    <property type="entry name" value="HTH_LYSR"/>
    <property type="match status" value="1"/>
</dbReference>